<proteinExistence type="predicted"/>
<keyword evidence="3" id="KW-1185">Reference proteome</keyword>
<organism evidence="2 3">
    <name type="scientific">Allacma fusca</name>
    <dbReference type="NCBI Taxonomy" id="39272"/>
    <lineage>
        <taxon>Eukaryota</taxon>
        <taxon>Metazoa</taxon>
        <taxon>Ecdysozoa</taxon>
        <taxon>Arthropoda</taxon>
        <taxon>Hexapoda</taxon>
        <taxon>Collembola</taxon>
        <taxon>Symphypleona</taxon>
        <taxon>Sminthuridae</taxon>
        <taxon>Allacma</taxon>
    </lineage>
</organism>
<evidence type="ECO:0000256" key="1">
    <source>
        <dbReference type="SAM" id="SignalP"/>
    </source>
</evidence>
<accession>A0A8J2NGM0</accession>
<dbReference type="AlphaFoldDB" id="A0A8J2NGM0"/>
<dbReference type="EMBL" id="CAJVCH010006199">
    <property type="protein sequence ID" value="CAG7659294.1"/>
    <property type="molecule type" value="Genomic_DNA"/>
</dbReference>
<evidence type="ECO:0008006" key="4">
    <source>
        <dbReference type="Google" id="ProtNLM"/>
    </source>
</evidence>
<sequence>MKVSVLMLILLTITFQYSEGRAHSKIPPAIDTTNDDDDFYVTNSIDDSDEEISPKMIHQEVQAENRQIFTVAGQLSSENRKYVEMAGENRRHRHTDKKRRAG</sequence>
<evidence type="ECO:0000313" key="3">
    <source>
        <dbReference type="Proteomes" id="UP000708208"/>
    </source>
</evidence>
<evidence type="ECO:0000313" key="2">
    <source>
        <dbReference type="EMBL" id="CAG7659294.1"/>
    </source>
</evidence>
<name>A0A8J2NGM0_9HEXA</name>
<reference evidence="2" key="1">
    <citation type="submission" date="2021-06" db="EMBL/GenBank/DDBJ databases">
        <authorList>
            <person name="Hodson N. C."/>
            <person name="Mongue J. A."/>
            <person name="Jaron S. K."/>
        </authorList>
    </citation>
    <scope>NUCLEOTIDE SEQUENCE</scope>
</reference>
<feature type="chain" id="PRO_5035266576" description="Secreted protein" evidence="1">
    <location>
        <begin position="21"/>
        <end position="102"/>
    </location>
</feature>
<protein>
    <recommendedName>
        <fullName evidence="4">Secreted protein</fullName>
    </recommendedName>
</protein>
<comment type="caution">
    <text evidence="2">The sequence shown here is derived from an EMBL/GenBank/DDBJ whole genome shotgun (WGS) entry which is preliminary data.</text>
</comment>
<feature type="signal peptide" evidence="1">
    <location>
        <begin position="1"/>
        <end position="20"/>
    </location>
</feature>
<dbReference type="Proteomes" id="UP000708208">
    <property type="component" value="Unassembled WGS sequence"/>
</dbReference>
<keyword evidence="1" id="KW-0732">Signal</keyword>
<gene>
    <name evidence="2" type="ORF">AFUS01_LOCUS1120</name>
</gene>